<gene>
    <name evidence="1" type="ORF">LSS_21350</name>
</gene>
<dbReference type="Proteomes" id="UP000035800">
    <property type="component" value="Chromosome I"/>
</dbReference>
<organism evidence="1 2">
    <name type="scientific">Leptospira santarosai serovar Shermani str. LT 821</name>
    <dbReference type="NCBI Taxonomy" id="758847"/>
    <lineage>
        <taxon>Bacteria</taxon>
        <taxon>Pseudomonadati</taxon>
        <taxon>Spirochaetota</taxon>
        <taxon>Spirochaetia</taxon>
        <taxon>Leptospirales</taxon>
        <taxon>Leptospiraceae</taxon>
        <taxon>Leptospira</taxon>
    </lineage>
</organism>
<dbReference type="AlphaFoldDB" id="A0A097ESI6"/>
<dbReference type="KEGG" id="lst:LSS_21350"/>
<sequence length="29" mass="3611">MWETTLRKFTFKFKNRSISRYKCGLRAEL</sequence>
<proteinExistence type="predicted"/>
<dbReference type="EMBL" id="CP006694">
    <property type="protein sequence ID" value="AIT10865.1"/>
    <property type="molecule type" value="Genomic_DNA"/>
</dbReference>
<reference evidence="1 2" key="1">
    <citation type="journal article" date="2012" name="Gene">
        <title>Sequence of Leptospira santarosai serovar Shermani genome and prediction of virulence-associated genes.</title>
        <authorList>
            <person name="Chou L.F."/>
            <person name="Chen Y.T."/>
            <person name="Lu C.W."/>
            <person name="Ko Y.C."/>
            <person name="Tang C.Y."/>
            <person name="Pan M.J."/>
            <person name="Tian Y.C."/>
            <person name="Chiu C.H."/>
            <person name="Hung C.C."/>
            <person name="Yang C.W."/>
        </authorList>
    </citation>
    <scope>NUCLEOTIDE SEQUENCE [LARGE SCALE GENOMIC DNA]</scope>
    <source>
        <strain evidence="1">LT 821</strain>
    </source>
</reference>
<accession>A0A097ESI6</accession>
<evidence type="ECO:0000313" key="1">
    <source>
        <dbReference type="EMBL" id="AIT10865.1"/>
    </source>
</evidence>
<name>A0A097ESI6_9LEPT</name>
<protein>
    <submittedName>
        <fullName evidence="1">Uncharacterized protein</fullName>
    </submittedName>
</protein>
<evidence type="ECO:0000313" key="2">
    <source>
        <dbReference type="Proteomes" id="UP000035800"/>
    </source>
</evidence>
<reference evidence="1 2" key="2">
    <citation type="journal article" date="2014" name="Emerg. Microbes Infect.">
        <title>Potential impact on kidney infection: a whole-genome analysis of Leptospira santarosai serovar Shermani.</title>
        <authorList>
            <person name="Chou L.F."/>
            <person name="Chen T.W."/>
            <person name="Ko Y.C."/>
            <person name="Pan M.J."/>
            <person name="Tian Y.C."/>
            <person name="Chiu C.H."/>
            <person name="Tang P."/>
            <person name="Hung C.C."/>
            <person name="Yang C.W."/>
        </authorList>
    </citation>
    <scope>NUCLEOTIDE SEQUENCE</scope>
    <source>
        <strain evidence="1 2">LT 821</strain>
    </source>
</reference>